<keyword evidence="1" id="KW-0175">Coiled coil</keyword>
<evidence type="ECO:0000256" key="1">
    <source>
        <dbReference type="SAM" id="Coils"/>
    </source>
</evidence>
<proteinExistence type="predicted"/>
<reference evidence="3 4" key="1">
    <citation type="submission" date="2019-11" db="EMBL/GenBank/DDBJ databases">
        <title>Characterisation of Fundicoccus ignavus gen. nov. sp. nov., a novel genus of the family Aerococcaceae from bulk tank milk.</title>
        <authorList>
            <person name="Siebert A."/>
            <person name="Huptas C."/>
            <person name="Wenning M."/>
            <person name="Scherer S."/>
            <person name="Doll E.V."/>
        </authorList>
    </citation>
    <scope>NUCLEOTIDE SEQUENCE [LARGE SCALE GENOMIC DNA]</scope>
    <source>
        <strain evidence="3 4">DSM 109652</strain>
    </source>
</reference>
<protein>
    <submittedName>
        <fullName evidence="3">Uncharacterized protein</fullName>
    </submittedName>
</protein>
<feature type="chain" id="PRO_5032528844" evidence="2">
    <location>
        <begin position="27"/>
        <end position="228"/>
    </location>
</feature>
<sequence>MKKVLIFVCLLLGFAWSAPIMVNAQADDIATLTEDIASLEASLKEKRAELKVLRANTEGLYTLETTNATLVFSNLRIEDNRLLIDLDYTNDSKGPLDIYNEMWMITFAREDERTIKQLWLDSERAFEVEGRETFLNNIRLKSGATIPLTLALTENAYYYYAEYAMENYPTDEMMEAENLEETSGEAVEEVTSVKEPIIEDTESPLIIRIDAYYTPSGLSEEIVVPFAQ</sequence>
<name>A0A844CBD9_9LACT</name>
<dbReference type="EMBL" id="WJQT01000004">
    <property type="protein sequence ID" value="MRJ46801.1"/>
    <property type="molecule type" value="Genomic_DNA"/>
</dbReference>
<evidence type="ECO:0000256" key="2">
    <source>
        <dbReference type="SAM" id="SignalP"/>
    </source>
</evidence>
<evidence type="ECO:0000313" key="4">
    <source>
        <dbReference type="Proteomes" id="UP000440066"/>
    </source>
</evidence>
<keyword evidence="2" id="KW-0732">Signal</keyword>
<accession>A0A844CBD9</accession>
<gene>
    <name evidence="3" type="ORF">GF867_04350</name>
</gene>
<dbReference type="AlphaFoldDB" id="A0A844CBD9"/>
<organism evidence="3 4">
    <name type="scientific">Fundicoccus ignavus</name>
    <dbReference type="NCBI Taxonomy" id="2664442"/>
    <lineage>
        <taxon>Bacteria</taxon>
        <taxon>Bacillati</taxon>
        <taxon>Bacillota</taxon>
        <taxon>Bacilli</taxon>
        <taxon>Lactobacillales</taxon>
        <taxon>Aerococcaceae</taxon>
        <taxon>Fundicoccus</taxon>
    </lineage>
</organism>
<dbReference type="Proteomes" id="UP000440066">
    <property type="component" value="Unassembled WGS sequence"/>
</dbReference>
<evidence type="ECO:0000313" key="3">
    <source>
        <dbReference type="EMBL" id="MRJ46801.1"/>
    </source>
</evidence>
<feature type="signal peptide" evidence="2">
    <location>
        <begin position="1"/>
        <end position="26"/>
    </location>
</feature>
<feature type="coiled-coil region" evidence="1">
    <location>
        <begin position="29"/>
        <end position="56"/>
    </location>
</feature>
<comment type="caution">
    <text evidence="3">The sequence shown here is derived from an EMBL/GenBank/DDBJ whole genome shotgun (WGS) entry which is preliminary data.</text>
</comment>
<dbReference type="RefSeq" id="WP_153831892.1">
    <property type="nucleotide sequence ID" value="NZ_WJQT01000004.1"/>
</dbReference>